<evidence type="ECO:0000313" key="12">
    <source>
        <dbReference type="Proteomes" id="UP001165384"/>
    </source>
</evidence>
<proteinExistence type="predicted"/>
<dbReference type="EMBL" id="JAKLTN010000004">
    <property type="protein sequence ID" value="MCG2578626.1"/>
    <property type="molecule type" value="Genomic_DNA"/>
</dbReference>
<feature type="transmembrane region" description="Helical" evidence="8">
    <location>
        <begin position="12"/>
        <end position="35"/>
    </location>
</feature>
<evidence type="ECO:0000256" key="4">
    <source>
        <dbReference type="ARBA" id="ARBA00022989"/>
    </source>
</evidence>
<dbReference type="RefSeq" id="WP_275712010.1">
    <property type="nucleotide sequence ID" value="NZ_JAKLTN010000004.1"/>
</dbReference>
<dbReference type="PANTHER" id="PTHR32309">
    <property type="entry name" value="TYROSINE-PROTEIN KINASE"/>
    <property type="match status" value="1"/>
</dbReference>
<keyword evidence="2" id="KW-1003">Cell membrane</keyword>
<evidence type="ECO:0000259" key="9">
    <source>
        <dbReference type="Pfam" id="PF02706"/>
    </source>
</evidence>
<feature type="transmembrane region" description="Helical" evidence="8">
    <location>
        <begin position="381"/>
        <end position="403"/>
    </location>
</feature>
<dbReference type="Proteomes" id="UP001165384">
    <property type="component" value="Unassembled WGS sequence"/>
</dbReference>
<reference evidence="11" key="1">
    <citation type="submission" date="2022-01" db="EMBL/GenBank/DDBJ databases">
        <authorList>
            <person name="Jo J.-H."/>
            <person name="Im W.-T."/>
        </authorList>
    </citation>
    <scope>NUCLEOTIDE SEQUENCE</scope>
    <source>
        <strain evidence="11">XY25</strain>
    </source>
</reference>
<evidence type="ECO:0000259" key="10">
    <source>
        <dbReference type="Pfam" id="PF13807"/>
    </source>
</evidence>
<feature type="domain" description="Tyrosine-protein kinase G-rich" evidence="10">
    <location>
        <begin position="331"/>
        <end position="402"/>
    </location>
</feature>
<dbReference type="InterPro" id="IPR032807">
    <property type="entry name" value="GNVR"/>
</dbReference>
<evidence type="ECO:0000256" key="5">
    <source>
        <dbReference type="ARBA" id="ARBA00023136"/>
    </source>
</evidence>
<keyword evidence="3 8" id="KW-0812">Transmembrane</keyword>
<evidence type="ECO:0000256" key="3">
    <source>
        <dbReference type="ARBA" id="ARBA00022692"/>
    </source>
</evidence>
<dbReference type="InterPro" id="IPR003856">
    <property type="entry name" value="LPS_length_determ_N"/>
</dbReference>
<evidence type="ECO:0000256" key="1">
    <source>
        <dbReference type="ARBA" id="ARBA00004651"/>
    </source>
</evidence>
<feature type="domain" description="Polysaccharide chain length determinant N-terminal" evidence="9">
    <location>
        <begin position="6"/>
        <end position="91"/>
    </location>
</feature>
<evidence type="ECO:0000256" key="6">
    <source>
        <dbReference type="SAM" id="Coils"/>
    </source>
</evidence>
<dbReference type="InterPro" id="IPR050445">
    <property type="entry name" value="Bact_polysacc_biosynth/exp"/>
</dbReference>
<sequence>MNPYLLLAAVRARFRILLFVLGTTVLVTLVVSLVMPKTYLAKAAVLVDSKDDQLMHTATPEVNLRERIAYLQTQVDIINSQKVARKVVDSLELAKLPESREAFAKATDGDGSIEDWLAMTLLLDLKTDTTQSSIIQIAFPSPDAQFSALVANAFAKAYVATALELRVAPTRQTAAWFDEQIRELRGNLERAQGRLTAYQKEKGLVDERYDVESLALTDIAGEVAKAQSRRAGAPGPDVRESSASQNIRSELMRAESKLQEYTDRLGTRHPSYLRQLAETQRLRAMLRAEGGPDAPGPTAQNKRRVAELREELETQRERVLQLKEYRDQLAVLTRDVDIAQKAYETAMQHSVENRVESRANLTNISVLHPAVPPFKATRPIMLLNLVLAVVVGTLLGLCIVYLMEMRDHRVRSRRDLRNEWPVPVLAELSSWQPETGRLPGPANGLPALPNPG</sequence>
<dbReference type="Pfam" id="PF02706">
    <property type="entry name" value="Wzz"/>
    <property type="match status" value="1"/>
</dbReference>
<keyword evidence="6" id="KW-0175">Coiled coil</keyword>
<accession>A0ABS9K624</accession>
<feature type="coiled-coil region" evidence="6">
    <location>
        <begin position="298"/>
        <end position="342"/>
    </location>
</feature>
<protein>
    <submittedName>
        <fullName evidence="11">Wzz/FepE/Etk N-terminal domain-containing protein</fullName>
    </submittedName>
</protein>
<dbReference type="PANTHER" id="PTHR32309:SF13">
    <property type="entry name" value="FERRIC ENTEROBACTIN TRANSPORT PROTEIN FEPE"/>
    <property type="match status" value="1"/>
</dbReference>
<comment type="caution">
    <text evidence="11">The sequence shown here is derived from an EMBL/GenBank/DDBJ whole genome shotgun (WGS) entry which is preliminary data.</text>
</comment>
<evidence type="ECO:0000256" key="7">
    <source>
        <dbReference type="SAM" id="MobiDB-lite"/>
    </source>
</evidence>
<gene>
    <name evidence="11" type="ORF">LZ012_16635</name>
</gene>
<evidence type="ECO:0000313" key="11">
    <source>
        <dbReference type="EMBL" id="MCG2578626.1"/>
    </source>
</evidence>
<evidence type="ECO:0000256" key="8">
    <source>
        <dbReference type="SAM" id="Phobius"/>
    </source>
</evidence>
<comment type="subcellular location">
    <subcellularLocation>
        <location evidence="1">Cell membrane</location>
        <topology evidence="1">Multi-pass membrane protein</topology>
    </subcellularLocation>
</comment>
<keyword evidence="4 8" id="KW-1133">Transmembrane helix</keyword>
<evidence type="ECO:0000256" key="2">
    <source>
        <dbReference type="ARBA" id="ARBA00022475"/>
    </source>
</evidence>
<organism evidence="11 12">
    <name type="scientific">Dechloromonas hankyongensis</name>
    <dbReference type="NCBI Taxonomy" id="2908002"/>
    <lineage>
        <taxon>Bacteria</taxon>
        <taxon>Pseudomonadati</taxon>
        <taxon>Pseudomonadota</taxon>
        <taxon>Betaproteobacteria</taxon>
        <taxon>Rhodocyclales</taxon>
        <taxon>Azonexaceae</taxon>
        <taxon>Dechloromonas</taxon>
    </lineage>
</organism>
<keyword evidence="5 8" id="KW-0472">Membrane</keyword>
<dbReference type="Pfam" id="PF13807">
    <property type="entry name" value="GNVR"/>
    <property type="match status" value="1"/>
</dbReference>
<keyword evidence="12" id="KW-1185">Reference proteome</keyword>
<feature type="compositionally biased region" description="Low complexity" evidence="7">
    <location>
        <begin position="438"/>
        <end position="452"/>
    </location>
</feature>
<name>A0ABS9K624_9RHOO</name>
<feature type="region of interest" description="Disordered" evidence="7">
    <location>
        <begin position="433"/>
        <end position="452"/>
    </location>
</feature>